<dbReference type="Proteomes" id="UP000466442">
    <property type="component" value="Unassembled WGS sequence"/>
</dbReference>
<name>A0A8S9XI10_APOLU</name>
<feature type="compositionally biased region" description="Basic residues" evidence="1">
    <location>
        <begin position="48"/>
        <end position="60"/>
    </location>
</feature>
<feature type="compositionally biased region" description="Polar residues" evidence="1">
    <location>
        <begin position="1586"/>
        <end position="1595"/>
    </location>
</feature>
<feature type="compositionally biased region" description="Basic residues" evidence="1">
    <location>
        <begin position="700"/>
        <end position="722"/>
    </location>
</feature>
<feature type="compositionally biased region" description="Basic and acidic residues" evidence="1">
    <location>
        <begin position="1524"/>
        <end position="1536"/>
    </location>
</feature>
<gene>
    <name evidence="2" type="ORF">GE061_016681</name>
</gene>
<feature type="region of interest" description="Disordered" evidence="1">
    <location>
        <begin position="663"/>
        <end position="747"/>
    </location>
</feature>
<feature type="region of interest" description="Disordered" evidence="1">
    <location>
        <begin position="1217"/>
        <end position="1249"/>
    </location>
</feature>
<feature type="compositionally biased region" description="Acidic residues" evidence="1">
    <location>
        <begin position="7"/>
        <end position="18"/>
    </location>
</feature>
<feature type="region of interest" description="Disordered" evidence="1">
    <location>
        <begin position="1"/>
        <end position="89"/>
    </location>
</feature>
<proteinExistence type="predicted"/>
<keyword evidence="3" id="KW-1185">Reference proteome</keyword>
<feature type="compositionally biased region" description="Basic and acidic residues" evidence="1">
    <location>
        <begin position="1572"/>
        <end position="1584"/>
    </location>
</feature>
<dbReference type="EMBL" id="WIXP02000007">
    <property type="protein sequence ID" value="KAF6208229.1"/>
    <property type="molecule type" value="Genomic_DNA"/>
</dbReference>
<accession>A0A8S9XI10</accession>
<comment type="caution">
    <text evidence="2">The sequence shown here is derived from an EMBL/GenBank/DDBJ whole genome shotgun (WGS) entry which is preliminary data.</text>
</comment>
<feature type="compositionally biased region" description="Basic residues" evidence="1">
    <location>
        <begin position="1414"/>
        <end position="1423"/>
    </location>
</feature>
<feature type="compositionally biased region" description="Basic and acidic residues" evidence="1">
    <location>
        <begin position="1397"/>
        <end position="1413"/>
    </location>
</feature>
<reference evidence="2" key="1">
    <citation type="journal article" date="2021" name="Mol. Ecol. Resour.">
        <title>Apolygus lucorum genome provides insights into omnivorousness and mesophyll feeding.</title>
        <authorList>
            <person name="Liu Y."/>
            <person name="Liu H."/>
            <person name="Wang H."/>
            <person name="Huang T."/>
            <person name="Liu B."/>
            <person name="Yang B."/>
            <person name="Yin L."/>
            <person name="Li B."/>
            <person name="Zhang Y."/>
            <person name="Zhang S."/>
            <person name="Jiang F."/>
            <person name="Zhang X."/>
            <person name="Ren Y."/>
            <person name="Wang B."/>
            <person name="Wang S."/>
            <person name="Lu Y."/>
            <person name="Wu K."/>
            <person name="Fan W."/>
            <person name="Wang G."/>
        </authorList>
    </citation>
    <scope>NUCLEOTIDE SEQUENCE</scope>
    <source>
        <strain evidence="2">12Hb</strain>
    </source>
</reference>
<evidence type="ECO:0000313" key="2">
    <source>
        <dbReference type="EMBL" id="KAF6208229.1"/>
    </source>
</evidence>
<evidence type="ECO:0000256" key="1">
    <source>
        <dbReference type="SAM" id="MobiDB-lite"/>
    </source>
</evidence>
<evidence type="ECO:0000313" key="3">
    <source>
        <dbReference type="Proteomes" id="UP000466442"/>
    </source>
</evidence>
<feature type="region of interest" description="Disordered" evidence="1">
    <location>
        <begin position="1331"/>
        <end position="1427"/>
    </location>
</feature>
<sequence length="1758" mass="203198">MGKPDSDIEIASEEECPELADAYSSSSYSPSTDDLYSSDSDASLKSGALRRIKNTSKRKRISDSSATNSRGSGGSDFVPQGSKSINQENTLDSISGYETDISEDAFQRKIRTYLDEVKNIKENSGDAKTDFRMFMRRLLKRYTQFTPEQNRKLRTLDIKMEDIVDNETVSREFIPFSSEEIETIKENWNCFCEDYGFDSRNDWKMFLPRLTFIRSIKMKQRDMFKHYIAQHLPNRRRHDVFLKFSEIYHHSGRLQEKFTHEEDELLILCCEMSKNVRNLRQNHCLSFILQRPTYLLEERKNFLSPSEPKPVSFKLKKTAVNSSFMGIKDCPKDEYPEWTRNEEAWKELAESSGQYSVKQLKKSYFRRLYPSVKARKGVRSLCLERLLITWLSKCEECTWENVDWKIVGGRPCNYVGAVKVYSVLRKLTKKYVPQDQWHDLQAAVNILRTNLNKPQVSFKLKKTAVNSSFMGIKDCPKDEYPEWTRNEEAWKELAESSGQYSVKQLKKSYFRRLYPSVKARKGIRSLCLERLLITWLSKCEECTWENVDWKIVGGRPCNYVGAVKVYSVLRKLTKQYVPQDQWHDLQAVVNILRTKLNIPQVIGKRRSLLTKQWKKRNSGSCALEKISVNESNNIVMSDGVESQKERIDQLDYSLVNGGRYEDQFRTRENGRANSSDKSSLCKSLDNSDAPTPQRLELKEHARKSSKKKPIYIPKATRKRRCPLKNGSSEQQDIRTSETARALSSDESGHSEFCDYSVVVIPNRLDENPTEKLSSKKKSDNLQKPIWKREDSFKDVYLRIEDRKRHFEDRSVYLIQFTYQRTGVVRQDMKLRRKASQQDEDGFFSSQGKYEGLLSHLSEIDKLQLSEELKNKLITLCERVERTFRISPSQRQKIEKFSVRVAGFDVTKRGGKFKMTRGIWRSDGEELFNVGAFTAEEIETTKTNYCRFCEKFNFDPDEDINIFLPNAFANRNGIDALTVMDQRVFVYYLSKNIPDRPPRSVYSKFIKMFYFYRRGPFSTSEDELLRSWYELNPGKHIYSILGRILHRSRLLVRRRLLRLIGDNSDKVRERKQIASYKPPYIEDILEREKDVYPDWTKSEEAWENLAGMTTQYNIKELKKSYFLQVYPSVRATKRVKSLPFKRSLIKMLSSMKNPTWENVDWVKLGEECFNVGAVRVYSVIRKLTRKYAPKENWSNLADAVQRIKQNCPKLTRIRKKKIGPSNFAGTSQGGSQVSTPKRRRRESSILEDTIKKKSPRKNTLLIESEEIIDSVDEYALKMFTEKKAISEIVADNVETANEKPSQTSLKEFSETEKVEDVIEHVEVLESSRRKKKRKKLETVLETSENGTQEDIEAKKLEDETPDSVQPKEIAVSSEFKRKRSSLKTPVEVTVETPSSEAFLKEDTKVEETKEEKSKSPRHKKKRAKFGTDEMRVELHEEIEEKKINDVKSNADELGEVMVSPRGKKKRGKSETIDESEETRSSDLITKDDVGTGNQESNAVELGEVMVSPRGKKKRGKSETIDESEETRSSDLITKDDVGTGNQESNAVELGEVMVSPRGKKKRGKSETIDESEETRCSDLITKDDVGTGNQESNAVELSQIMVFPRRKKKQKKTETVEEVAGTNRSKTNNESKNDSDARIIEEVGLNSSGGRSVSSQLELERSDLVKSDLKEGSEDANETVLHSEAISTQNNVEKLDVIINDDKSPKRTCDDDENADFVTRRITRQTANKKSKLEIFDEDKNTGITAQRITRQTKKPVGK</sequence>
<feature type="compositionally biased region" description="Low complexity" evidence="1">
    <location>
        <begin position="19"/>
        <end position="46"/>
    </location>
</feature>
<feature type="compositionally biased region" description="Basic and acidic residues" evidence="1">
    <location>
        <begin position="1476"/>
        <end position="1488"/>
    </location>
</feature>
<feature type="compositionally biased region" description="Basic and acidic residues" evidence="1">
    <location>
        <begin position="1626"/>
        <end position="1640"/>
    </location>
</feature>
<protein>
    <submittedName>
        <fullName evidence="2">Uncharacterized protein</fullName>
    </submittedName>
</protein>
<feature type="region of interest" description="Disordered" evidence="1">
    <location>
        <begin position="1441"/>
        <end position="1660"/>
    </location>
</feature>
<dbReference type="OrthoDB" id="5812619at2759"/>
<feature type="compositionally biased region" description="Low complexity" evidence="1">
    <location>
        <begin position="673"/>
        <end position="687"/>
    </location>
</feature>
<feature type="compositionally biased region" description="Polar residues" evidence="1">
    <location>
        <begin position="1222"/>
        <end position="1234"/>
    </location>
</feature>
<feature type="region of interest" description="Disordered" evidence="1">
    <location>
        <begin position="1733"/>
        <end position="1758"/>
    </location>
</feature>
<organism evidence="2 3">
    <name type="scientific">Apolygus lucorum</name>
    <name type="common">Small green plant bug</name>
    <name type="synonym">Lygocoris lucorum</name>
    <dbReference type="NCBI Taxonomy" id="248454"/>
    <lineage>
        <taxon>Eukaryota</taxon>
        <taxon>Metazoa</taxon>
        <taxon>Ecdysozoa</taxon>
        <taxon>Arthropoda</taxon>
        <taxon>Hexapoda</taxon>
        <taxon>Insecta</taxon>
        <taxon>Pterygota</taxon>
        <taxon>Neoptera</taxon>
        <taxon>Paraneoptera</taxon>
        <taxon>Hemiptera</taxon>
        <taxon>Heteroptera</taxon>
        <taxon>Panheteroptera</taxon>
        <taxon>Cimicomorpha</taxon>
        <taxon>Miridae</taxon>
        <taxon>Mirini</taxon>
        <taxon>Apolygus</taxon>
    </lineage>
</organism>
<feature type="compositionally biased region" description="Polar residues" evidence="1">
    <location>
        <begin position="1644"/>
        <end position="1656"/>
    </location>
</feature>